<evidence type="ECO:0000256" key="1">
    <source>
        <dbReference type="SAM" id="SignalP"/>
    </source>
</evidence>
<dbReference type="RefSeq" id="WP_345335299.1">
    <property type="nucleotide sequence ID" value="NZ_BAABJZ010000069.1"/>
</dbReference>
<dbReference type="EMBL" id="BAABJZ010000069">
    <property type="protein sequence ID" value="GAA4887058.1"/>
    <property type="molecule type" value="Genomic_DNA"/>
</dbReference>
<evidence type="ECO:0000313" key="2">
    <source>
        <dbReference type="EMBL" id="GAA4887058.1"/>
    </source>
</evidence>
<organism evidence="2 3">
    <name type="scientific">Ferrimonas pelagia</name>
    <dbReference type="NCBI Taxonomy" id="1177826"/>
    <lineage>
        <taxon>Bacteria</taxon>
        <taxon>Pseudomonadati</taxon>
        <taxon>Pseudomonadota</taxon>
        <taxon>Gammaproteobacteria</taxon>
        <taxon>Alteromonadales</taxon>
        <taxon>Ferrimonadaceae</taxon>
        <taxon>Ferrimonas</taxon>
    </lineage>
</organism>
<sequence length="276" mass="30788">MKNKLVYFSALLAFSSSALAEFDDSYILLPEQKKAIAEQQEREQQQAQAKAQREARYRPGNQFILGVQGVNDDDAQLSANDTPHASQNVSGLFEIYAGYEHDIFLLPSIRAHYLEFDYKGQNSAENQPSELFLANGYTTLKLYYHLLRTDHIRFDLGVANTSYAGKANGKGPNFSGNIYQKLWSPYAAMYLRIPHTTLQLYAEGHGSGGDNEVTDISAGVRFSLYSKSHTGARFTASLGYRQFNTDFRDLRGGGGTYMDSLSFDIDGMFAGIELAF</sequence>
<keyword evidence="3" id="KW-1185">Reference proteome</keyword>
<name>A0ABP9EU76_9GAMM</name>
<reference evidence="3" key="1">
    <citation type="journal article" date="2019" name="Int. J. Syst. Evol. Microbiol.">
        <title>The Global Catalogue of Microorganisms (GCM) 10K type strain sequencing project: providing services to taxonomists for standard genome sequencing and annotation.</title>
        <authorList>
            <consortium name="The Broad Institute Genomics Platform"/>
            <consortium name="The Broad Institute Genome Sequencing Center for Infectious Disease"/>
            <person name="Wu L."/>
            <person name="Ma J."/>
        </authorList>
    </citation>
    <scope>NUCLEOTIDE SEQUENCE [LARGE SCALE GENOMIC DNA]</scope>
    <source>
        <strain evidence="3">JCM 18401</strain>
    </source>
</reference>
<evidence type="ECO:0008006" key="4">
    <source>
        <dbReference type="Google" id="ProtNLM"/>
    </source>
</evidence>
<protein>
    <recommendedName>
        <fullName evidence="4">Outer membrane beta-barrel domain-containing protein</fullName>
    </recommendedName>
</protein>
<feature type="signal peptide" evidence="1">
    <location>
        <begin position="1"/>
        <end position="20"/>
    </location>
</feature>
<evidence type="ECO:0000313" key="3">
    <source>
        <dbReference type="Proteomes" id="UP001499988"/>
    </source>
</evidence>
<accession>A0ABP9EU76</accession>
<proteinExistence type="predicted"/>
<feature type="chain" id="PRO_5047358616" description="Outer membrane beta-barrel domain-containing protein" evidence="1">
    <location>
        <begin position="21"/>
        <end position="276"/>
    </location>
</feature>
<keyword evidence="1" id="KW-0732">Signal</keyword>
<gene>
    <name evidence="2" type="ORF">GCM10023333_20620</name>
</gene>
<dbReference type="Proteomes" id="UP001499988">
    <property type="component" value="Unassembled WGS sequence"/>
</dbReference>
<comment type="caution">
    <text evidence="2">The sequence shown here is derived from an EMBL/GenBank/DDBJ whole genome shotgun (WGS) entry which is preliminary data.</text>
</comment>